<evidence type="ECO:0000313" key="2">
    <source>
        <dbReference type="EMBL" id="CAK9183805.1"/>
    </source>
</evidence>
<sequence>MAIILSQVALQIMGVNVCVSCSVASSLRLHCGMGLRDGKHTVPDKPFFYDVKTQLPVGDELFWYNGTAYPEPCIDQIQSGRKLRVIEFPFDLTRCQRSTHMTTYEWSLVEDLRYPIAPKYGEMYLTSVSFPP</sequence>
<organism evidence="2 3">
    <name type="scientific">Ilex paraguariensis</name>
    <name type="common">yerba mate</name>
    <dbReference type="NCBI Taxonomy" id="185542"/>
    <lineage>
        <taxon>Eukaryota</taxon>
        <taxon>Viridiplantae</taxon>
        <taxon>Streptophyta</taxon>
        <taxon>Embryophyta</taxon>
        <taxon>Tracheophyta</taxon>
        <taxon>Spermatophyta</taxon>
        <taxon>Magnoliopsida</taxon>
        <taxon>eudicotyledons</taxon>
        <taxon>Gunneridae</taxon>
        <taxon>Pentapetalae</taxon>
        <taxon>asterids</taxon>
        <taxon>campanulids</taxon>
        <taxon>Aquifoliales</taxon>
        <taxon>Aquifoliaceae</taxon>
        <taxon>Ilex</taxon>
    </lineage>
</organism>
<name>A0ABC8US01_9AQUA</name>
<feature type="chain" id="PRO_5044755971" evidence="1">
    <location>
        <begin position="21"/>
        <end position="132"/>
    </location>
</feature>
<evidence type="ECO:0000256" key="1">
    <source>
        <dbReference type="SAM" id="SignalP"/>
    </source>
</evidence>
<evidence type="ECO:0000313" key="3">
    <source>
        <dbReference type="Proteomes" id="UP001642360"/>
    </source>
</evidence>
<dbReference type="Proteomes" id="UP001642360">
    <property type="component" value="Unassembled WGS sequence"/>
</dbReference>
<dbReference type="PANTHER" id="PTHR36401:SF1">
    <property type="entry name" value="NADH DEHYDROGENASE [UBIQUINONE] 1 BETA SUBCOMPLEX SUBUNIT 8, MITOCHONDRIAL"/>
    <property type="match status" value="1"/>
</dbReference>
<comment type="caution">
    <text evidence="2">The sequence shown here is derived from an EMBL/GenBank/DDBJ whole genome shotgun (WGS) entry which is preliminary data.</text>
</comment>
<gene>
    <name evidence="2" type="ORF">ILEXP_LOCUS54099</name>
</gene>
<keyword evidence="3" id="KW-1185">Reference proteome</keyword>
<reference evidence="2 3" key="1">
    <citation type="submission" date="2024-02" db="EMBL/GenBank/DDBJ databases">
        <authorList>
            <person name="Vignale AGUSTIN F."/>
            <person name="Sosa J E."/>
            <person name="Modenutti C."/>
        </authorList>
    </citation>
    <scope>NUCLEOTIDE SEQUENCE [LARGE SCALE GENOMIC DNA]</scope>
</reference>
<dbReference type="PANTHER" id="PTHR36401">
    <property type="entry name" value="NADH DEHYDROGENASE [UBIQUINONE] 1 BETA SUBCOMPLEX SUBUNIT 8, MITOCHONDRIAL"/>
    <property type="match status" value="1"/>
</dbReference>
<dbReference type="InterPro" id="IPR038863">
    <property type="entry name" value="Put_Complex_I_su8"/>
</dbReference>
<dbReference type="AlphaFoldDB" id="A0ABC8US01"/>
<proteinExistence type="predicted"/>
<protein>
    <submittedName>
        <fullName evidence="2">Uncharacterized protein</fullName>
    </submittedName>
</protein>
<accession>A0ABC8US01</accession>
<feature type="signal peptide" evidence="1">
    <location>
        <begin position="1"/>
        <end position="20"/>
    </location>
</feature>
<dbReference type="EMBL" id="CAUOFW020008760">
    <property type="protein sequence ID" value="CAK9183805.1"/>
    <property type="molecule type" value="Genomic_DNA"/>
</dbReference>
<keyword evidence="1" id="KW-0732">Signal</keyword>